<comment type="caution">
    <text evidence="5">The sequence shown here is derived from an EMBL/GenBank/DDBJ whole genome shotgun (WGS) entry which is preliminary data.</text>
</comment>
<sequence>MASEIEWFEKPLGEVTNNHDGKRRPVKESERKKGPFPYYGASGIVDEVDGYLFDGSYLLIAEDGENLRTRQTPIAFMAHGKFWVNNHAHIVTGTDDVSTEYLHYFLQVADIQPFLTGAVMPKLTQGNLNRIPVRYPPPRHQREIVKVLKALDDKIALNHRINQTLEAMAQAIFKSWFVDFDPVKAKIAAKAEGRDPLRAAMTAISGKPDAELDTLPPDQLAPLAATAALFPDEMEDSELGEIPKGWSAAPFGSMLTHTIGGDWGADVPDATNDTRVAIIRGTDLPDLDQAQTNRVPVRYTTQKKLASRRMQFGDIVLEVSGGSRDQPTGRSFRMTANAMNEFDCPVEPASFCRLLRPVSPEIGVILGLHLSHIYQQGKTWEYQNQSTGIANFQTAHFLEAELVARPPKAVADAFFKMVNPILERRHDPQGKRLAELRDALLPKLLSGELQVNSTEVEVTA</sequence>
<dbReference type="InterPro" id="IPR052021">
    <property type="entry name" value="Type-I_RS_S_subunit"/>
</dbReference>
<keyword evidence="2" id="KW-0680">Restriction system</keyword>
<dbReference type="Proteomes" id="UP001156903">
    <property type="component" value="Unassembled WGS sequence"/>
</dbReference>
<dbReference type="InterPro" id="IPR000055">
    <property type="entry name" value="Restrct_endonuc_typeI_TRD"/>
</dbReference>
<dbReference type="Gene3D" id="3.90.220.20">
    <property type="entry name" value="DNA methylase specificity domains"/>
    <property type="match status" value="1"/>
</dbReference>
<dbReference type="Pfam" id="PF01420">
    <property type="entry name" value="Methylase_S"/>
    <property type="match status" value="1"/>
</dbReference>
<dbReference type="InterPro" id="IPR044946">
    <property type="entry name" value="Restrct_endonuc_typeI_TRD_sf"/>
</dbReference>
<dbReference type="EMBL" id="BSPB01000023">
    <property type="protein sequence ID" value="GLS15296.1"/>
    <property type="molecule type" value="Genomic_DNA"/>
</dbReference>
<dbReference type="PANTHER" id="PTHR30408">
    <property type="entry name" value="TYPE-1 RESTRICTION ENZYME ECOKI SPECIFICITY PROTEIN"/>
    <property type="match status" value="1"/>
</dbReference>
<feature type="domain" description="Type I restriction modification DNA specificity" evidence="4">
    <location>
        <begin position="6"/>
        <end position="166"/>
    </location>
</feature>
<keyword evidence="6" id="KW-1185">Reference proteome</keyword>
<comment type="similarity">
    <text evidence="1">Belongs to the type-I restriction system S methylase family.</text>
</comment>
<evidence type="ECO:0000256" key="3">
    <source>
        <dbReference type="ARBA" id="ARBA00023125"/>
    </source>
</evidence>
<dbReference type="RefSeq" id="WP_284308254.1">
    <property type="nucleotide sequence ID" value="NZ_BSPB01000023.1"/>
</dbReference>
<dbReference type="CDD" id="cd17262">
    <property type="entry name" value="RMtype1_S_Aco12261I-TRD2-CR2"/>
    <property type="match status" value="1"/>
</dbReference>
<evidence type="ECO:0000313" key="6">
    <source>
        <dbReference type="Proteomes" id="UP001156903"/>
    </source>
</evidence>
<accession>A0ABQ6C4Q1</accession>
<organism evidence="5 6">
    <name type="scientific">Hydrogenophaga electricum</name>
    <dbReference type="NCBI Taxonomy" id="1230953"/>
    <lineage>
        <taxon>Bacteria</taxon>
        <taxon>Pseudomonadati</taxon>
        <taxon>Pseudomonadota</taxon>
        <taxon>Betaproteobacteria</taxon>
        <taxon>Burkholderiales</taxon>
        <taxon>Comamonadaceae</taxon>
        <taxon>Hydrogenophaga</taxon>
    </lineage>
</organism>
<gene>
    <name evidence="5" type="ORF">GCM10007935_27310</name>
</gene>
<proteinExistence type="inferred from homology"/>
<keyword evidence="3" id="KW-0238">DNA-binding</keyword>
<name>A0ABQ6C4Q1_9BURK</name>
<evidence type="ECO:0000256" key="2">
    <source>
        <dbReference type="ARBA" id="ARBA00022747"/>
    </source>
</evidence>
<reference evidence="6" key="1">
    <citation type="journal article" date="2019" name="Int. J. Syst. Evol. Microbiol.">
        <title>The Global Catalogue of Microorganisms (GCM) 10K type strain sequencing project: providing services to taxonomists for standard genome sequencing and annotation.</title>
        <authorList>
            <consortium name="The Broad Institute Genomics Platform"/>
            <consortium name="The Broad Institute Genome Sequencing Center for Infectious Disease"/>
            <person name="Wu L."/>
            <person name="Ma J."/>
        </authorList>
    </citation>
    <scope>NUCLEOTIDE SEQUENCE [LARGE SCALE GENOMIC DNA]</scope>
    <source>
        <strain evidence="6">NBRC 109341</strain>
    </source>
</reference>
<dbReference type="SUPFAM" id="SSF116734">
    <property type="entry name" value="DNA methylase specificity domain"/>
    <property type="match status" value="2"/>
</dbReference>
<evidence type="ECO:0000259" key="4">
    <source>
        <dbReference type="Pfam" id="PF01420"/>
    </source>
</evidence>
<protein>
    <recommendedName>
        <fullName evidence="4">Type I restriction modification DNA specificity domain-containing protein</fullName>
    </recommendedName>
</protein>
<dbReference type="PANTHER" id="PTHR30408:SF13">
    <property type="entry name" value="TYPE I RESTRICTION ENZYME HINDI SPECIFICITY SUBUNIT"/>
    <property type="match status" value="1"/>
</dbReference>
<evidence type="ECO:0000256" key="1">
    <source>
        <dbReference type="ARBA" id="ARBA00010923"/>
    </source>
</evidence>
<evidence type="ECO:0000313" key="5">
    <source>
        <dbReference type="EMBL" id="GLS15296.1"/>
    </source>
</evidence>
<dbReference type="Gene3D" id="1.10.287.1120">
    <property type="entry name" value="Bipartite methylase S protein"/>
    <property type="match status" value="1"/>
</dbReference>